<dbReference type="Pfam" id="PF03107">
    <property type="entry name" value="C1_2"/>
    <property type="match status" value="1"/>
</dbReference>
<evidence type="ECO:0000313" key="3">
    <source>
        <dbReference type="EMBL" id="MBA0678639.1"/>
    </source>
</evidence>
<sequence>MAYRCTKRCDFTLDLECATLPLTAWYKHDRHPLTLTCFDDFDPSQHYCDLCEYERDPNDWFYYCAECDNSLHSRCALGDLPFLKIGSNLDKHSAVRFAMDKPYNVKNLNVTLASIGTALIIYADPPTPVNHRFNDIPS</sequence>
<accession>A0A7J8WVQ2</accession>
<evidence type="ECO:0000259" key="2">
    <source>
        <dbReference type="Pfam" id="PF03107"/>
    </source>
</evidence>
<keyword evidence="4" id="KW-1185">Reference proteome</keyword>
<dbReference type="InterPro" id="IPR046349">
    <property type="entry name" value="C1-like_sf"/>
</dbReference>
<gene>
    <name evidence="3" type="ORF">Goari_019970</name>
</gene>
<reference evidence="3 4" key="1">
    <citation type="journal article" date="2019" name="Genome Biol. Evol.">
        <title>Insights into the evolution of the New World diploid cottons (Gossypium, subgenus Houzingenia) based on genome sequencing.</title>
        <authorList>
            <person name="Grover C.E."/>
            <person name="Arick M.A. 2nd"/>
            <person name="Thrash A."/>
            <person name="Conover J.L."/>
            <person name="Sanders W.S."/>
            <person name="Peterson D.G."/>
            <person name="Frelichowski J.E."/>
            <person name="Scheffler J.A."/>
            <person name="Scheffler B.E."/>
            <person name="Wendel J.F."/>
        </authorList>
    </citation>
    <scope>NUCLEOTIDE SEQUENCE [LARGE SCALE GENOMIC DNA]</scope>
    <source>
        <strain evidence="3">185</strain>
        <tissue evidence="3">Leaf</tissue>
    </source>
</reference>
<feature type="domain" description="DC1" evidence="2">
    <location>
        <begin position="27"/>
        <end position="76"/>
    </location>
</feature>
<dbReference type="PANTHER" id="PTHR32410:SF163">
    <property type="entry name" value="DC1 DOMAIN-CONTAINING PROTEIN"/>
    <property type="match status" value="1"/>
</dbReference>
<dbReference type="InterPro" id="IPR053192">
    <property type="entry name" value="Vacuole_Formation_Reg"/>
</dbReference>
<keyword evidence="1" id="KW-0677">Repeat</keyword>
<dbReference type="InterPro" id="IPR004146">
    <property type="entry name" value="DC1"/>
</dbReference>
<dbReference type="EMBL" id="JABFAA010000003">
    <property type="protein sequence ID" value="MBA0678639.1"/>
    <property type="molecule type" value="Genomic_DNA"/>
</dbReference>
<organism evidence="3 4">
    <name type="scientific">Gossypium aridum</name>
    <name type="common">American cotton</name>
    <name type="synonym">Erioxylum aridum</name>
    <dbReference type="NCBI Taxonomy" id="34290"/>
    <lineage>
        <taxon>Eukaryota</taxon>
        <taxon>Viridiplantae</taxon>
        <taxon>Streptophyta</taxon>
        <taxon>Embryophyta</taxon>
        <taxon>Tracheophyta</taxon>
        <taxon>Spermatophyta</taxon>
        <taxon>Magnoliopsida</taxon>
        <taxon>eudicotyledons</taxon>
        <taxon>Gunneridae</taxon>
        <taxon>Pentapetalae</taxon>
        <taxon>rosids</taxon>
        <taxon>malvids</taxon>
        <taxon>Malvales</taxon>
        <taxon>Malvaceae</taxon>
        <taxon>Malvoideae</taxon>
        <taxon>Gossypium</taxon>
    </lineage>
</organism>
<evidence type="ECO:0000256" key="1">
    <source>
        <dbReference type="ARBA" id="ARBA00022737"/>
    </source>
</evidence>
<proteinExistence type="predicted"/>
<protein>
    <recommendedName>
        <fullName evidence="2">DC1 domain-containing protein</fullName>
    </recommendedName>
</protein>
<dbReference type="PANTHER" id="PTHR32410">
    <property type="entry name" value="CYSTEINE/HISTIDINE-RICH C1 DOMAIN FAMILY PROTEIN"/>
    <property type="match status" value="1"/>
</dbReference>
<dbReference type="SUPFAM" id="SSF57889">
    <property type="entry name" value="Cysteine-rich domain"/>
    <property type="match status" value="1"/>
</dbReference>
<evidence type="ECO:0000313" key="4">
    <source>
        <dbReference type="Proteomes" id="UP000593577"/>
    </source>
</evidence>
<dbReference type="AlphaFoldDB" id="A0A7J8WVQ2"/>
<dbReference type="Proteomes" id="UP000593577">
    <property type="component" value="Unassembled WGS sequence"/>
</dbReference>
<comment type="caution">
    <text evidence="3">The sequence shown here is derived from an EMBL/GenBank/DDBJ whole genome shotgun (WGS) entry which is preliminary data.</text>
</comment>
<name>A0A7J8WVQ2_GOSAI</name>